<reference evidence="11" key="1">
    <citation type="submission" date="2022-11" db="EMBL/GenBank/DDBJ databases">
        <title>Centuries of genome instability and evolution in soft-shell clam transmissible cancer (bioRxiv).</title>
        <authorList>
            <person name="Hart S.F.M."/>
            <person name="Yonemitsu M.A."/>
            <person name="Giersch R.M."/>
            <person name="Beal B.F."/>
            <person name="Arriagada G."/>
            <person name="Davis B.W."/>
            <person name="Ostrander E.A."/>
            <person name="Goff S.P."/>
            <person name="Metzger M.J."/>
        </authorList>
    </citation>
    <scope>NUCLEOTIDE SEQUENCE</scope>
    <source>
        <strain evidence="11">MELC-2E11</strain>
        <tissue evidence="11">Siphon/mantle</tissue>
    </source>
</reference>
<dbReference type="InterPro" id="IPR022065">
    <property type="entry name" value="Uncharacterised_TMEM59"/>
</dbReference>
<keyword evidence="5 9" id="KW-1133">Transmembrane helix</keyword>
<feature type="transmembrane region" description="Helical" evidence="9">
    <location>
        <begin position="249"/>
        <end position="270"/>
    </location>
</feature>
<keyword evidence="8" id="KW-0325">Glycoprotein</keyword>
<dbReference type="PANTHER" id="PTHR28652:SF2">
    <property type="entry name" value="TRANSMEMBRANE PROTEIN 59-LIKE PROTEIN"/>
    <property type="match status" value="1"/>
</dbReference>
<evidence type="ECO:0000256" key="6">
    <source>
        <dbReference type="ARBA" id="ARBA00023034"/>
    </source>
</evidence>
<evidence type="ECO:0000256" key="5">
    <source>
        <dbReference type="ARBA" id="ARBA00022989"/>
    </source>
</evidence>
<dbReference type="EMBL" id="CP111024">
    <property type="protein sequence ID" value="WAR22744.1"/>
    <property type="molecule type" value="Genomic_DNA"/>
</dbReference>
<feature type="signal peptide" evidence="10">
    <location>
        <begin position="1"/>
        <end position="21"/>
    </location>
</feature>
<evidence type="ECO:0000256" key="4">
    <source>
        <dbReference type="ARBA" id="ARBA00022729"/>
    </source>
</evidence>
<protein>
    <submittedName>
        <fullName evidence="11">TMM59-like protein</fullName>
    </submittedName>
</protein>
<evidence type="ECO:0000256" key="3">
    <source>
        <dbReference type="ARBA" id="ARBA00022692"/>
    </source>
</evidence>
<evidence type="ECO:0000256" key="7">
    <source>
        <dbReference type="ARBA" id="ARBA00023136"/>
    </source>
</evidence>
<evidence type="ECO:0000256" key="10">
    <source>
        <dbReference type="SAM" id="SignalP"/>
    </source>
</evidence>
<accession>A0ABY7FPE8</accession>
<dbReference type="Pfam" id="PF12280">
    <property type="entry name" value="BSMAP"/>
    <property type="match status" value="1"/>
</dbReference>
<dbReference type="PANTHER" id="PTHR28652">
    <property type="entry name" value="TRANSMEMBRANE PROTEIN 59-LIKE PROTEIN"/>
    <property type="match status" value="1"/>
</dbReference>
<evidence type="ECO:0000256" key="9">
    <source>
        <dbReference type="SAM" id="Phobius"/>
    </source>
</evidence>
<evidence type="ECO:0000313" key="11">
    <source>
        <dbReference type="EMBL" id="WAR22744.1"/>
    </source>
</evidence>
<dbReference type="PROSITE" id="PS51257">
    <property type="entry name" value="PROKAR_LIPOPROTEIN"/>
    <property type="match status" value="1"/>
</dbReference>
<gene>
    <name evidence="11" type="ORF">MAR_036413</name>
</gene>
<feature type="chain" id="PRO_5046054851" evidence="10">
    <location>
        <begin position="22"/>
        <end position="325"/>
    </location>
</feature>
<keyword evidence="12" id="KW-1185">Reference proteome</keyword>
<proteinExistence type="inferred from homology"/>
<evidence type="ECO:0000256" key="2">
    <source>
        <dbReference type="ARBA" id="ARBA00009643"/>
    </source>
</evidence>
<dbReference type="Proteomes" id="UP001164746">
    <property type="component" value="Chromosome 13"/>
</dbReference>
<keyword evidence="6" id="KW-0333">Golgi apparatus</keyword>
<sequence>MAIKIICGCIFLLFLFTLASCDVFDSILDDVASCKQVCHNTFTPHTYEKSGSEECCNRGCRLFSMVEFIYDDVNKTTEVCIASCTEAYTETDDFEACKLGCKSQKPFALDNLLKEDQWEQHIRLVDPFTYMHKWYSDVFNTVVSQASVSWTVYMKDGDGSVIVVKSPPQHRINDLDIEYNTGSFIETNLEAVDNSATPYLKNLPYKAQRNDDDIVRLSARDLGGDGGQHEEHTDWLSCVARKTGLPRLLLSWLLLMCAIVMVWLCLSAAVTAPEQKVYTEPQKLSINGDQEVIAALLAQGIKPSYPQENDDNLSSLPLKISVHRI</sequence>
<keyword evidence="3 9" id="KW-0812">Transmembrane</keyword>
<organism evidence="11 12">
    <name type="scientific">Mya arenaria</name>
    <name type="common">Soft-shell clam</name>
    <dbReference type="NCBI Taxonomy" id="6604"/>
    <lineage>
        <taxon>Eukaryota</taxon>
        <taxon>Metazoa</taxon>
        <taxon>Spiralia</taxon>
        <taxon>Lophotrochozoa</taxon>
        <taxon>Mollusca</taxon>
        <taxon>Bivalvia</taxon>
        <taxon>Autobranchia</taxon>
        <taxon>Heteroconchia</taxon>
        <taxon>Euheterodonta</taxon>
        <taxon>Imparidentia</taxon>
        <taxon>Neoheterodontei</taxon>
        <taxon>Myida</taxon>
        <taxon>Myoidea</taxon>
        <taxon>Myidae</taxon>
        <taxon>Mya</taxon>
    </lineage>
</organism>
<evidence type="ECO:0000256" key="1">
    <source>
        <dbReference type="ARBA" id="ARBA00004614"/>
    </source>
</evidence>
<keyword evidence="4 10" id="KW-0732">Signal</keyword>
<evidence type="ECO:0000313" key="12">
    <source>
        <dbReference type="Proteomes" id="UP001164746"/>
    </source>
</evidence>
<evidence type="ECO:0000256" key="8">
    <source>
        <dbReference type="ARBA" id="ARBA00023180"/>
    </source>
</evidence>
<keyword evidence="7 9" id="KW-0472">Membrane</keyword>
<comment type="similarity">
    <text evidence="2">Belongs to the TMEM59 family.</text>
</comment>
<name>A0ABY7FPE8_MYAAR</name>
<comment type="subcellular location">
    <subcellularLocation>
        <location evidence="1">Golgi apparatus membrane</location>
        <topology evidence="1">Single-pass type I membrane protein</topology>
    </subcellularLocation>
</comment>